<dbReference type="GO" id="GO:0004722">
    <property type="term" value="F:protein serine/threonine phosphatase activity"/>
    <property type="evidence" value="ECO:0007669"/>
    <property type="project" value="InterPro"/>
</dbReference>
<keyword evidence="4" id="KW-1185">Reference proteome</keyword>
<dbReference type="EMBL" id="CWGJ01000028">
    <property type="protein sequence ID" value="CRX39399.1"/>
    <property type="molecule type" value="Genomic_DNA"/>
</dbReference>
<accession>A0A0H5DU20</accession>
<evidence type="ECO:0000256" key="1">
    <source>
        <dbReference type="SAM" id="MobiDB-lite"/>
    </source>
</evidence>
<dbReference type="SMART" id="SM00332">
    <property type="entry name" value="PP2Cc"/>
    <property type="match status" value="1"/>
</dbReference>
<proteinExistence type="predicted"/>
<feature type="region of interest" description="Disordered" evidence="1">
    <location>
        <begin position="109"/>
        <end position="157"/>
    </location>
</feature>
<dbReference type="InterPro" id="IPR036457">
    <property type="entry name" value="PPM-type-like_dom_sf"/>
</dbReference>
<sequence>MSGIILTSRNEWALYEKELISKEELGVETREGRSYRKWSCQRAVTGLVRVVKLIEAIAWTLFTLCLALVSAGVRELWGQALSGRETIVLLSPLPKEVPYPTVPLEAKHTPAPSLRKEDPVELPPSAPVFDSETSSEYGLDEESSQSSSESQPDEFPPLKEDVMADVATHLSSTSSDDLSKSDSSDEIDSSSGSSSGSESDGIDFDEDDFDAVGEKNDIDFGLGEYGIGNLLAALDSLTEEVDFRAHPLYPRLLDKRKEVYALLQDTPKESAEALLSDFIENCLVVHGNHPAWESLKAAYEKSRVQKRMSWEVPELFYRASALLKDYKLAVDIEKVRNKILSFIPPDTCGISNYPKKPGRVLVEDHLVGDYAVSVRSAQGIRDTMEDEDLATLFTLERPEGVVNVPCFAVFDGHGGSDCSKFLRDNFAGYMARELSSQAELNDLTITNAIKMAFAKANTAFLRQDEKNMSGSTAVVALVINNALWVANSGDARAVLDDAGTARQLSNDAKPTKPEFLKGIRSRGGWVLGTRVNGILATARAFGDRVVIGVTARPQIRKFDLTVAQENRRRLILACDGLFDVVGSDEAVEHIKGLHSPSVAARDLFDLAFERGTTDNVTVMVVQL</sequence>
<dbReference type="CDD" id="cd00143">
    <property type="entry name" value="PP2Cc"/>
    <property type="match status" value="1"/>
</dbReference>
<dbReference type="Proteomes" id="UP000220251">
    <property type="component" value="Unassembled WGS sequence"/>
</dbReference>
<gene>
    <name evidence="3" type="ORF">ELAC_2078</name>
</gene>
<protein>
    <submittedName>
        <fullName evidence="3">Serine/threonine PP2C protein phosphatase</fullName>
    </submittedName>
</protein>
<dbReference type="PANTHER" id="PTHR47992">
    <property type="entry name" value="PROTEIN PHOSPHATASE"/>
    <property type="match status" value="1"/>
</dbReference>
<evidence type="ECO:0000313" key="4">
    <source>
        <dbReference type="Proteomes" id="UP000220251"/>
    </source>
</evidence>
<dbReference type="InterPro" id="IPR001932">
    <property type="entry name" value="PPM-type_phosphatase-like_dom"/>
</dbReference>
<evidence type="ECO:0000259" key="2">
    <source>
        <dbReference type="PROSITE" id="PS51746"/>
    </source>
</evidence>
<dbReference type="Pfam" id="PF00481">
    <property type="entry name" value="PP2C"/>
    <property type="match status" value="1"/>
</dbReference>
<dbReference type="Gene3D" id="3.60.40.10">
    <property type="entry name" value="PPM-type phosphatase domain"/>
    <property type="match status" value="1"/>
</dbReference>
<dbReference type="RefSeq" id="WP_098039266.1">
    <property type="nucleotide sequence ID" value="NZ_CWGJ01000028.1"/>
</dbReference>
<name>A0A0H5DU20_9BACT</name>
<evidence type="ECO:0000313" key="3">
    <source>
        <dbReference type="EMBL" id="CRX39399.1"/>
    </source>
</evidence>
<feature type="compositionally biased region" description="Low complexity" evidence="1">
    <location>
        <begin position="189"/>
        <end position="199"/>
    </location>
</feature>
<dbReference type="OrthoDB" id="21931at2"/>
<feature type="domain" description="PPM-type phosphatase" evidence="2">
    <location>
        <begin position="371"/>
        <end position="623"/>
    </location>
</feature>
<dbReference type="PROSITE" id="PS51746">
    <property type="entry name" value="PPM_2"/>
    <property type="match status" value="1"/>
</dbReference>
<dbReference type="SUPFAM" id="SSF81606">
    <property type="entry name" value="PP2C-like"/>
    <property type="match status" value="1"/>
</dbReference>
<dbReference type="AlphaFoldDB" id="A0A0H5DU20"/>
<dbReference type="InterPro" id="IPR015655">
    <property type="entry name" value="PP2C"/>
</dbReference>
<feature type="region of interest" description="Disordered" evidence="1">
    <location>
        <begin position="169"/>
        <end position="208"/>
    </location>
</feature>
<reference evidence="4" key="1">
    <citation type="submission" date="2015-06" db="EMBL/GenBank/DDBJ databases">
        <authorList>
            <person name="Bertelli C."/>
        </authorList>
    </citation>
    <scope>NUCLEOTIDE SEQUENCE [LARGE SCALE GENOMIC DNA]</scope>
    <source>
        <strain evidence="4">CRIB-30</strain>
    </source>
</reference>
<organism evidence="3 4">
    <name type="scientific">Estrella lausannensis</name>
    <dbReference type="NCBI Taxonomy" id="483423"/>
    <lineage>
        <taxon>Bacteria</taxon>
        <taxon>Pseudomonadati</taxon>
        <taxon>Chlamydiota</taxon>
        <taxon>Chlamydiia</taxon>
        <taxon>Parachlamydiales</taxon>
        <taxon>Candidatus Criblamydiaceae</taxon>
        <taxon>Estrella</taxon>
    </lineage>
</organism>